<evidence type="ECO:0000259" key="7">
    <source>
        <dbReference type="PROSITE" id="PS50112"/>
    </source>
</evidence>
<dbReference type="PROSITE" id="PS50112">
    <property type="entry name" value="PAS"/>
    <property type="match status" value="2"/>
</dbReference>
<dbReference type="SMART" id="SM00052">
    <property type="entry name" value="EAL"/>
    <property type="match status" value="1"/>
</dbReference>
<dbReference type="GO" id="GO:0005524">
    <property type="term" value="F:ATP binding"/>
    <property type="evidence" value="ECO:0007669"/>
    <property type="project" value="UniProtKB-KW"/>
</dbReference>
<dbReference type="SUPFAM" id="SSF55073">
    <property type="entry name" value="Nucleotide cyclase"/>
    <property type="match status" value="1"/>
</dbReference>
<keyword evidence="4" id="KW-0067">ATP-binding</keyword>
<dbReference type="InterPro" id="IPR000160">
    <property type="entry name" value="GGDEF_dom"/>
</dbReference>
<accession>A0A3D8H1E8</accession>
<dbReference type="SUPFAM" id="SSF55785">
    <property type="entry name" value="PYP-like sensor domain (PAS domain)"/>
    <property type="match status" value="2"/>
</dbReference>
<proteinExistence type="predicted"/>
<protein>
    <recommendedName>
        <fullName evidence="6">Sensor protein FixL</fullName>
    </recommendedName>
</protein>
<keyword evidence="2" id="KW-0547">Nucleotide-binding</keyword>
<evidence type="ECO:0000313" key="11">
    <source>
        <dbReference type="Proteomes" id="UP000256431"/>
    </source>
</evidence>
<dbReference type="InterPro" id="IPR035965">
    <property type="entry name" value="PAS-like_dom_sf"/>
</dbReference>
<dbReference type="Gene3D" id="3.30.450.20">
    <property type="entry name" value="PAS domain"/>
    <property type="match status" value="2"/>
</dbReference>
<comment type="caution">
    <text evidence="10">The sequence shown here is derived from an EMBL/GenBank/DDBJ whole genome shotgun (WGS) entry which is preliminary data.</text>
</comment>
<dbReference type="InterPro" id="IPR000014">
    <property type="entry name" value="PAS"/>
</dbReference>
<evidence type="ECO:0000256" key="4">
    <source>
        <dbReference type="ARBA" id="ARBA00022840"/>
    </source>
</evidence>
<dbReference type="PANTHER" id="PTHR44757:SF2">
    <property type="entry name" value="BIOFILM ARCHITECTURE MAINTENANCE PROTEIN MBAA"/>
    <property type="match status" value="1"/>
</dbReference>
<dbReference type="Pfam" id="PF00989">
    <property type="entry name" value="PAS"/>
    <property type="match status" value="1"/>
</dbReference>
<dbReference type="CDD" id="cd00130">
    <property type="entry name" value="PAS"/>
    <property type="match status" value="2"/>
</dbReference>
<dbReference type="InterPro" id="IPR029787">
    <property type="entry name" value="Nucleotide_cyclase"/>
</dbReference>
<dbReference type="PROSITE" id="PS50887">
    <property type="entry name" value="GGDEF"/>
    <property type="match status" value="1"/>
</dbReference>
<dbReference type="InterPro" id="IPR035919">
    <property type="entry name" value="EAL_sf"/>
</dbReference>
<keyword evidence="3" id="KW-0418">Kinase</keyword>
<evidence type="ECO:0000313" key="10">
    <source>
        <dbReference type="EMBL" id="RDU40199.1"/>
    </source>
</evidence>
<dbReference type="PANTHER" id="PTHR44757">
    <property type="entry name" value="DIGUANYLATE CYCLASE DGCP"/>
    <property type="match status" value="1"/>
</dbReference>
<dbReference type="RefSeq" id="WP_053113419.1">
    <property type="nucleotide sequence ID" value="NZ_PSSW01000006.1"/>
</dbReference>
<evidence type="ECO:0000259" key="9">
    <source>
        <dbReference type="PROSITE" id="PS50887"/>
    </source>
</evidence>
<dbReference type="InterPro" id="IPR001633">
    <property type="entry name" value="EAL_dom"/>
</dbReference>
<keyword evidence="11" id="KW-1185">Reference proteome</keyword>
<dbReference type="NCBIfam" id="TIGR00254">
    <property type="entry name" value="GGDEF"/>
    <property type="match status" value="1"/>
</dbReference>
<evidence type="ECO:0000256" key="5">
    <source>
        <dbReference type="ARBA" id="ARBA00059827"/>
    </source>
</evidence>
<dbReference type="GO" id="GO:0016301">
    <property type="term" value="F:kinase activity"/>
    <property type="evidence" value="ECO:0007669"/>
    <property type="project" value="UniProtKB-KW"/>
</dbReference>
<dbReference type="InterPro" id="IPR043128">
    <property type="entry name" value="Rev_trsase/Diguanyl_cyclase"/>
</dbReference>
<dbReference type="Pfam" id="PF00563">
    <property type="entry name" value="EAL"/>
    <property type="match status" value="1"/>
</dbReference>
<dbReference type="Pfam" id="PF13426">
    <property type="entry name" value="PAS_9"/>
    <property type="match status" value="1"/>
</dbReference>
<dbReference type="CDD" id="cd01949">
    <property type="entry name" value="GGDEF"/>
    <property type="match status" value="1"/>
</dbReference>
<dbReference type="InterPro" id="IPR052155">
    <property type="entry name" value="Biofilm_reg_signaling"/>
</dbReference>
<dbReference type="InterPro" id="IPR013767">
    <property type="entry name" value="PAS_fold"/>
</dbReference>
<dbReference type="Proteomes" id="UP000256431">
    <property type="component" value="Unassembled WGS sequence"/>
</dbReference>
<dbReference type="AlphaFoldDB" id="A0A3D8H1E8"/>
<dbReference type="SMART" id="SM00091">
    <property type="entry name" value="PAS"/>
    <property type="match status" value="2"/>
</dbReference>
<dbReference type="EMBL" id="QRDH01000006">
    <property type="protein sequence ID" value="RDU40199.1"/>
    <property type="molecule type" value="Genomic_DNA"/>
</dbReference>
<evidence type="ECO:0000256" key="2">
    <source>
        <dbReference type="ARBA" id="ARBA00022741"/>
    </source>
</evidence>
<feature type="domain" description="EAL" evidence="8">
    <location>
        <begin position="426"/>
        <end position="679"/>
    </location>
</feature>
<feature type="domain" description="PAS" evidence="7">
    <location>
        <begin position="131"/>
        <end position="200"/>
    </location>
</feature>
<evidence type="ECO:0000259" key="8">
    <source>
        <dbReference type="PROSITE" id="PS50883"/>
    </source>
</evidence>
<dbReference type="FunFam" id="3.30.450.20:FF:000060">
    <property type="entry name" value="Sensor protein FixL"/>
    <property type="match status" value="1"/>
</dbReference>
<gene>
    <name evidence="10" type="ORF">DXI23_13375</name>
</gene>
<reference evidence="10 11" key="1">
    <citation type="submission" date="2018-08" db="EMBL/GenBank/DDBJ databases">
        <title>Genome sequence of Marinobacter flavimaris KCTC 12185.</title>
        <authorList>
            <person name="Chun J."/>
            <person name="Kim B.-Y."/>
            <person name="Choi S.-B."/>
            <person name="Kwak M.-J."/>
        </authorList>
    </citation>
    <scope>NUCLEOTIDE SEQUENCE [LARGE SCALE GENOMIC DNA]</scope>
    <source>
        <strain evidence="10 11">KCTC 12185</strain>
    </source>
</reference>
<evidence type="ECO:0000256" key="1">
    <source>
        <dbReference type="ARBA" id="ARBA00022679"/>
    </source>
</evidence>
<feature type="domain" description="GGDEF" evidence="9">
    <location>
        <begin position="286"/>
        <end position="417"/>
    </location>
</feature>
<evidence type="ECO:0000256" key="3">
    <source>
        <dbReference type="ARBA" id="ARBA00022777"/>
    </source>
</evidence>
<keyword evidence="1" id="KW-0808">Transferase</keyword>
<feature type="domain" description="PAS" evidence="7">
    <location>
        <begin position="3"/>
        <end position="56"/>
    </location>
</feature>
<evidence type="ECO:0000256" key="6">
    <source>
        <dbReference type="ARBA" id="ARBA00070616"/>
    </source>
</evidence>
<organism evidence="10 11">
    <name type="scientific">Marinobacter flavimaris</name>
    <dbReference type="NCBI Taxonomy" id="262076"/>
    <lineage>
        <taxon>Bacteria</taxon>
        <taxon>Pseudomonadati</taxon>
        <taxon>Pseudomonadota</taxon>
        <taxon>Gammaproteobacteria</taxon>
        <taxon>Pseudomonadales</taxon>
        <taxon>Marinobacteraceae</taxon>
        <taxon>Marinobacter</taxon>
    </lineage>
</organism>
<dbReference type="Gene3D" id="3.20.20.450">
    <property type="entry name" value="EAL domain"/>
    <property type="match status" value="1"/>
</dbReference>
<dbReference type="SUPFAM" id="SSF141868">
    <property type="entry name" value="EAL domain-like"/>
    <property type="match status" value="1"/>
</dbReference>
<name>A0A3D8H1E8_9GAMM</name>
<dbReference type="Pfam" id="PF00990">
    <property type="entry name" value="GGDEF"/>
    <property type="match status" value="1"/>
</dbReference>
<dbReference type="Gene3D" id="3.30.70.270">
    <property type="match status" value="1"/>
</dbReference>
<comment type="function">
    <text evidence="5">Putative oxygen sensor; modulates the activity of FixJ, a transcriptional activator of nitrogen fixation fixK gene. FixL probably acts as a kinase that phosphorylates FixJ.</text>
</comment>
<dbReference type="NCBIfam" id="TIGR00229">
    <property type="entry name" value="sensory_box"/>
    <property type="match status" value="2"/>
</dbReference>
<sequence>MIEQGLASALMDAAVDAIIVIDDKGIIQQFSESATVLFGYAPEEVLGNNVSMLMPEPDARHHDQYIENYKSSGVGKIIGIGRDVRGQRKNGQTFPMHLSVGETRLADQHLFVGICHDLSSYKNALDKLAAAEERYREIVQAQKQFILRLDSDFRITFANASFTRALGTENTDIIGAPITVFFNEPGHHIRQRLASLFNDKDASEEIAVKVTMIGKDGAQTLVEWSFRRTSAPGSDDAEVQGFGIDVSEQEQALQQAHYLRTHDPLTGLLNKQTLVEDCKVWFKSASPGALLFIDIEHFSLINQRYGYEIGDAVLIKLANRIGRAIQRANHCARAGADTFLVALHVSSRADAEAIAERIVDYVSKPFKLRENQLNVRATIGIAMYPADSGVVEVLPELAESAKGSARRRNQRIGVFDSEHHRVLHRQIEIEQGLKDAIENRQLAVYLQPKYKCADRSIAGYEALVRWHHPKEGFVSPGEFVPIAEKSSLGLELDRYVLSQVFALISTARATIPGFPPVAINITPAHFSQADFHKWVLASIAEAQIPIESVELEITEGAVMERSEEAHHNLDALRTQGVRIAIDDFGTGYSSLNYLRYLGIDDLKIDKTFVDEVSTEKGAVIVKSIIDIAVAHNIQVIAEGVETVEQFELLREMGCHLCQGYLLSRPLPVEEAIELFSQQSSGQTR</sequence>
<dbReference type="SMART" id="SM00267">
    <property type="entry name" value="GGDEF"/>
    <property type="match status" value="1"/>
</dbReference>
<dbReference type="PROSITE" id="PS50883">
    <property type="entry name" value="EAL"/>
    <property type="match status" value="1"/>
</dbReference>
<dbReference type="CDD" id="cd01948">
    <property type="entry name" value="EAL"/>
    <property type="match status" value="1"/>
</dbReference>
<dbReference type="GO" id="GO:0006355">
    <property type="term" value="P:regulation of DNA-templated transcription"/>
    <property type="evidence" value="ECO:0007669"/>
    <property type="project" value="InterPro"/>
</dbReference>